<dbReference type="SUPFAM" id="SSF53822">
    <property type="entry name" value="Periplasmic binding protein-like I"/>
    <property type="match status" value="1"/>
</dbReference>
<dbReference type="Gene3D" id="3.40.50.2300">
    <property type="match status" value="2"/>
</dbReference>
<sequence length="386" mass="42620">MQLNLINKKIMPYLLLISNIIYLASCQSADNSIPIGFIAELTGLHSDLGVEIRDGALLAVEQTNAAGGINGRPIRLLMRDDQGNSDKARTACADLATQQVVSIFGTATSTTTTALLTCTTAHHIIQVSPTASSYYLAYQKDNLIRLMSNSHDEGIAMARYAYQKMGGRNVIAIIDLHNHLYTKAVWEAIQTTFRELGGNTQEPIFFTSGQTDLIKLISSNISLNTLAQADTVFLLSSAIDTALLLQYINQQKIQANFFASGWVDTGDLLKKGGRSTENLKLSLYYNPHDNSPAFLKFNNEFYTRFQRSSSFGSIYAYEAMLVLIEGLRRTGGQANGLQTALLNIKDFPLLQDNISIDKYGDVIRHLYIANIHDGKLEILDKVMAHP</sequence>
<evidence type="ECO:0000256" key="1">
    <source>
        <dbReference type="ARBA" id="ARBA00010062"/>
    </source>
</evidence>
<dbReference type="Pfam" id="PF13458">
    <property type="entry name" value="Peripla_BP_6"/>
    <property type="match status" value="1"/>
</dbReference>
<organism evidence="4 5">
    <name type="scientific">Beggiatoa alba B18LD</name>
    <dbReference type="NCBI Taxonomy" id="395493"/>
    <lineage>
        <taxon>Bacteria</taxon>
        <taxon>Pseudomonadati</taxon>
        <taxon>Pseudomonadota</taxon>
        <taxon>Gammaproteobacteria</taxon>
        <taxon>Thiotrichales</taxon>
        <taxon>Thiotrichaceae</taxon>
        <taxon>Beggiatoa</taxon>
    </lineage>
</organism>
<dbReference type="HOGENOM" id="CLU_027128_6_3_6"/>
<dbReference type="InterPro" id="IPR051010">
    <property type="entry name" value="BCAA_transport"/>
</dbReference>
<dbReference type="STRING" id="395493.BegalDRAFT_0626"/>
<proteinExistence type="inferred from homology"/>
<feature type="domain" description="Leucine-binding protein" evidence="3">
    <location>
        <begin position="33"/>
        <end position="374"/>
    </location>
</feature>
<name>I3CD47_9GAMM</name>
<dbReference type="AlphaFoldDB" id="I3CD47"/>
<protein>
    <submittedName>
        <fullName evidence="4">ABC-type branched-chain amino acid transport system, periplasmic component</fullName>
    </submittedName>
</protein>
<reference evidence="4 5" key="1">
    <citation type="submission" date="2011-11" db="EMBL/GenBank/DDBJ databases">
        <title>Improved High-Quality Draft sequence of Beggiatoa alba B18lD.</title>
        <authorList>
            <consortium name="US DOE Joint Genome Institute"/>
            <person name="Lucas S."/>
            <person name="Han J."/>
            <person name="Lapidus A."/>
            <person name="Cheng J.-F."/>
            <person name="Goodwin L."/>
            <person name="Pitluck S."/>
            <person name="Peters L."/>
            <person name="Mikhailova N."/>
            <person name="Held B."/>
            <person name="Detter J.C."/>
            <person name="Han C."/>
            <person name="Tapia R."/>
            <person name="Land M."/>
            <person name="Hauser L."/>
            <person name="Kyrpides N."/>
            <person name="Ivanova N."/>
            <person name="Pagani I."/>
            <person name="Samuel K."/>
            <person name="Teske A."/>
            <person name="Mueller J."/>
            <person name="Woyke T."/>
        </authorList>
    </citation>
    <scope>NUCLEOTIDE SEQUENCE [LARGE SCALE GENOMIC DNA]</scope>
    <source>
        <strain evidence="4 5">B18LD</strain>
    </source>
</reference>
<dbReference type="eggNOG" id="COG0683">
    <property type="taxonomic scope" value="Bacteria"/>
</dbReference>
<dbReference type="EMBL" id="JH600070">
    <property type="protein sequence ID" value="EIJ41540.1"/>
    <property type="molecule type" value="Genomic_DNA"/>
</dbReference>
<dbReference type="OrthoDB" id="9783240at2"/>
<accession>I3CD47</accession>
<dbReference type="Proteomes" id="UP000005744">
    <property type="component" value="Unassembled WGS sequence"/>
</dbReference>
<dbReference type="InterPro" id="IPR028082">
    <property type="entry name" value="Peripla_BP_I"/>
</dbReference>
<keyword evidence="2" id="KW-0732">Signal</keyword>
<keyword evidence="5" id="KW-1185">Reference proteome</keyword>
<dbReference type="PANTHER" id="PTHR30483">
    <property type="entry name" value="LEUCINE-SPECIFIC-BINDING PROTEIN"/>
    <property type="match status" value="1"/>
</dbReference>
<comment type="similarity">
    <text evidence="1">Belongs to the leucine-binding protein family.</text>
</comment>
<gene>
    <name evidence="4" type="ORF">BegalDRAFT_0626</name>
</gene>
<evidence type="ECO:0000313" key="4">
    <source>
        <dbReference type="EMBL" id="EIJ41540.1"/>
    </source>
</evidence>
<evidence type="ECO:0000313" key="5">
    <source>
        <dbReference type="Proteomes" id="UP000005744"/>
    </source>
</evidence>
<evidence type="ECO:0000256" key="2">
    <source>
        <dbReference type="ARBA" id="ARBA00022729"/>
    </source>
</evidence>
<dbReference type="InterPro" id="IPR028081">
    <property type="entry name" value="Leu-bd"/>
</dbReference>
<evidence type="ECO:0000259" key="3">
    <source>
        <dbReference type="Pfam" id="PF13458"/>
    </source>
</evidence>
<dbReference type="PANTHER" id="PTHR30483:SF6">
    <property type="entry name" value="PERIPLASMIC BINDING PROTEIN OF ABC TRANSPORTER FOR NATURAL AMINO ACIDS"/>
    <property type="match status" value="1"/>
</dbReference>
<dbReference type="RefSeq" id="WP_002683559.1">
    <property type="nucleotide sequence ID" value="NZ_JH600070.1"/>
</dbReference>